<evidence type="ECO:0000313" key="11">
    <source>
        <dbReference type="EMBL" id="OZU88974.1"/>
    </source>
</evidence>
<evidence type="ECO:0000256" key="1">
    <source>
        <dbReference type="ARBA" id="ARBA00004236"/>
    </source>
</evidence>
<dbReference type="PROSITE" id="PS50885">
    <property type="entry name" value="HAMP"/>
    <property type="match status" value="1"/>
</dbReference>
<keyword evidence="12" id="KW-1185">Reference proteome</keyword>
<dbReference type="GO" id="GO:0007165">
    <property type="term" value="P:signal transduction"/>
    <property type="evidence" value="ECO:0007669"/>
    <property type="project" value="UniProtKB-KW"/>
</dbReference>
<gene>
    <name evidence="11" type="ORF">CIL03_08110</name>
</gene>
<evidence type="ECO:0000259" key="10">
    <source>
        <dbReference type="PROSITE" id="PS50885"/>
    </source>
</evidence>
<dbReference type="CDD" id="cd11386">
    <property type="entry name" value="MCP_signal"/>
    <property type="match status" value="1"/>
</dbReference>
<evidence type="ECO:0000256" key="7">
    <source>
        <dbReference type="SAM" id="Coils"/>
    </source>
</evidence>
<dbReference type="AlphaFoldDB" id="A0A265NBY8"/>
<keyword evidence="4 6" id="KW-0807">Transducer</keyword>
<dbReference type="Proteomes" id="UP000216498">
    <property type="component" value="Unassembled WGS sequence"/>
</dbReference>
<feature type="coiled-coil region" evidence="7">
    <location>
        <begin position="284"/>
        <end position="311"/>
    </location>
</feature>
<dbReference type="PROSITE" id="PS50111">
    <property type="entry name" value="CHEMOTAXIS_TRANSDUC_2"/>
    <property type="match status" value="1"/>
</dbReference>
<evidence type="ECO:0000256" key="5">
    <source>
        <dbReference type="ARBA" id="ARBA00029447"/>
    </source>
</evidence>
<dbReference type="Pfam" id="PF00015">
    <property type="entry name" value="MCPsignal"/>
    <property type="match status" value="1"/>
</dbReference>
<comment type="similarity">
    <text evidence="5">Belongs to the methyl-accepting chemotaxis (MCP) protein family.</text>
</comment>
<evidence type="ECO:0000313" key="12">
    <source>
        <dbReference type="Proteomes" id="UP000216498"/>
    </source>
</evidence>
<feature type="domain" description="HAMP" evidence="10">
    <location>
        <begin position="222"/>
        <end position="275"/>
    </location>
</feature>
<organism evidence="11 12">
    <name type="scientific">Virgibacillus indicus</name>
    <dbReference type="NCBI Taxonomy" id="2024554"/>
    <lineage>
        <taxon>Bacteria</taxon>
        <taxon>Bacillati</taxon>
        <taxon>Bacillota</taxon>
        <taxon>Bacilli</taxon>
        <taxon>Bacillales</taxon>
        <taxon>Bacillaceae</taxon>
        <taxon>Virgibacillus</taxon>
    </lineage>
</organism>
<feature type="transmembrane region" description="Helical" evidence="8">
    <location>
        <begin position="199"/>
        <end position="220"/>
    </location>
</feature>
<dbReference type="CDD" id="cd06225">
    <property type="entry name" value="HAMP"/>
    <property type="match status" value="1"/>
</dbReference>
<dbReference type="SUPFAM" id="SSF58104">
    <property type="entry name" value="Methyl-accepting chemotaxis protein (MCP) signaling domain"/>
    <property type="match status" value="1"/>
</dbReference>
<evidence type="ECO:0000256" key="4">
    <source>
        <dbReference type="ARBA" id="ARBA00023224"/>
    </source>
</evidence>
<dbReference type="EMBL" id="NPMS01000003">
    <property type="protein sequence ID" value="OZU88974.1"/>
    <property type="molecule type" value="Genomic_DNA"/>
</dbReference>
<proteinExistence type="inferred from homology"/>
<dbReference type="InterPro" id="IPR004089">
    <property type="entry name" value="MCPsignal_dom"/>
</dbReference>
<dbReference type="InterPro" id="IPR003660">
    <property type="entry name" value="HAMP_dom"/>
</dbReference>
<dbReference type="RefSeq" id="WP_094885333.1">
    <property type="nucleotide sequence ID" value="NZ_NPMS01000003.1"/>
</dbReference>
<accession>A0A265NBY8</accession>
<evidence type="ECO:0000256" key="8">
    <source>
        <dbReference type="SAM" id="Phobius"/>
    </source>
</evidence>
<evidence type="ECO:0000259" key="9">
    <source>
        <dbReference type="PROSITE" id="PS50111"/>
    </source>
</evidence>
<dbReference type="Gene3D" id="6.10.340.10">
    <property type="match status" value="1"/>
</dbReference>
<feature type="transmembrane region" description="Helical" evidence="8">
    <location>
        <begin position="27"/>
        <end position="47"/>
    </location>
</feature>
<evidence type="ECO:0000256" key="6">
    <source>
        <dbReference type="PROSITE-ProRule" id="PRU00284"/>
    </source>
</evidence>
<feature type="domain" description="Methyl-accepting transducer" evidence="9">
    <location>
        <begin position="294"/>
        <end position="544"/>
    </location>
</feature>
<comment type="subcellular location">
    <subcellularLocation>
        <location evidence="1">Cell membrane</location>
    </subcellularLocation>
</comment>
<evidence type="ECO:0000256" key="2">
    <source>
        <dbReference type="ARBA" id="ARBA00022475"/>
    </source>
</evidence>
<keyword evidence="7" id="KW-0175">Coiled coil</keyword>
<keyword evidence="3 8" id="KW-0472">Membrane</keyword>
<dbReference type="Pfam" id="PF00672">
    <property type="entry name" value="HAMP"/>
    <property type="match status" value="1"/>
</dbReference>
<dbReference type="GO" id="GO:0005886">
    <property type="term" value="C:plasma membrane"/>
    <property type="evidence" value="ECO:0007669"/>
    <property type="project" value="UniProtKB-SubCell"/>
</dbReference>
<dbReference type="PANTHER" id="PTHR32089">
    <property type="entry name" value="METHYL-ACCEPTING CHEMOTAXIS PROTEIN MCPB"/>
    <property type="match status" value="1"/>
</dbReference>
<reference evidence="11 12" key="1">
    <citation type="submission" date="2017-08" db="EMBL/GenBank/DDBJ databases">
        <title>Virgibacillus indicus sp. nov. and Virgibacillus profoundi sp. nov, two moderately halophilic bacteria isolated from marine sediment by using the Microfluidic Streak Plate.</title>
        <authorList>
            <person name="Xu B."/>
            <person name="Hu B."/>
            <person name="Wang J."/>
            <person name="Zhu Y."/>
            <person name="Huang L."/>
            <person name="Du W."/>
            <person name="Huang Y."/>
        </authorList>
    </citation>
    <scope>NUCLEOTIDE SEQUENCE [LARGE SCALE GENOMIC DNA]</scope>
    <source>
        <strain evidence="11 12">IO3-P2-C2</strain>
    </source>
</reference>
<dbReference type="Gene3D" id="1.10.287.950">
    <property type="entry name" value="Methyl-accepting chemotaxis protein"/>
    <property type="match status" value="1"/>
</dbReference>
<dbReference type="OrthoDB" id="9804712at2"/>
<keyword evidence="2" id="KW-1003">Cell membrane</keyword>
<keyword evidence="8" id="KW-1133">Transmembrane helix</keyword>
<protein>
    <submittedName>
        <fullName evidence="11">Methyl-accepting chemotaxis protein</fullName>
    </submittedName>
</protein>
<evidence type="ECO:0000256" key="3">
    <source>
        <dbReference type="ARBA" id="ARBA00023136"/>
    </source>
</evidence>
<name>A0A265NBY8_9BACI</name>
<dbReference type="SMART" id="SM00283">
    <property type="entry name" value="MA"/>
    <property type="match status" value="1"/>
</dbReference>
<keyword evidence="8" id="KW-0812">Transmembrane</keyword>
<sequence length="581" mass="63323">MRKNKIKKLKSRKALFSWRNIRIGPKYLTGFFASAVLIIIATVVVFLQLNAGQKGIDAVEQQSKRFSDMAELASIVQIKDVQIADYLLTGSTRYVDAFTEYQQEFDALTEKLASTMNSEKQTSLFNTIIENDNKTNDLFFGEISEAVESDQQYMAASIRNRSSELRSETVGFVNELMQVIRNEQADTVQNSKSSINSSIIILTIANISAIIIGIILMILISLRISSGLKNIVNTTSQLAEGNLKVKSVNYEGRDEIGQLASAVNQMKDNIHGVLYKVASASTSVQKKSDELKQSANEVKEGNEQIATTMEEISTGAETQANSASDLAESMNDFVQKVRTSEQNGQVVSVSSDAVLSLTADGTELMKKSVDQMKRIDSIVAESVQKVQGLDKQSAEISKLVLVIKDIADQTNLLSLNAAIEAARAGEHGRGFAVVADEVRKLSDQVASSVGEITSIVKNIQSETDQVVGTLNKGYSEVHAGTTQIEETGRSFETINDSVTEMINKITLISTNLKDITENSVNMNNLIEEIASVSEESAAGVEQAAASAQQTSSSMEEVSYSADDLAKLAEQLHEELKAFKFV</sequence>
<comment type="caution">
    <text evidence="11">The sequence shown here is derived from an EMBL/GenBank/DDBJ whole genome shotgun (WGS) entry which is preliminary data.</text>
</comment>
<dbReference type="SMART" id="SM00304">
    <property type="entry name" value="HAMP"/>
    <property type="match status" value="2"/>
</dbReference>
<dbReference type="PANTHER" id="PTHR32089:SF112">
    <property type="entry name" value="LYSOZYME-LIKE PROTEIN-RELATED"/>
    <property type="match status" value="1"/>
</dbReference>